<feature type="compositionally biased region" description="Low complexity" evidence="1">
    <location>
        <begin position="289"/>
        <end position="345"/>
    </location>
</feature>
<keyword evidence="3" id="KW-1185">Reference proteome</keyword>
<reference evidence="2 3" key="1">
    <citation type="journal article" date="2022" name="BMC Genomics">
        <title>Comparative genome analysis of mycobacteria focusing on tRNA and non-coding RNA.</title>
        <authorList>
            <person name="Behra P.R.K."/>
            <person name="Pettersson B.M.F."/>
            <person name="Ramesh M."/>
            <person name="Das S."/>
            <person name="Dasgupta S."/>
            <person name="Kirsebom L.A."/>
        </authorList>
    </citation>
    <scope>NUCLEOTIDE SEQUENCE [LARGE SCALE GENOMIC DNA]</scope>
    <source>
        <strain evidence="2 3">DSM 44078</strain>
    </source>
</reference>
<dbReference type="Proteomes" id="UP001526201">
    <property type="component" value="Unassembled WGS sequence"/>
</dbReference>
<proteinExistence type="predicted"/>
<feature type="region of interest" description="Disordered" evidence="1">
    <location>
        <begin position="163"/>
        <end position="417"/>
    </location>
</feature>
<dbReference type="RefSeq" id="WP_264065548.1">
    <property type="nucleotide sequence ID" value="NZ_JACKTY010000011.1"/>
</dbReference>
<feature type="compositionally biased region" description="Low complexity" evidence="1">
    <location>
        <begin position="451"/>
        <end position="463"/>
    </location>
</feature>
<organism evidence="2 3">
    <name type="scientific">Mycolicibacterium komossense</name>
    <dbReference type="NCBI Taxonomy" id="1779"/>
    <lineage>
        <taxon>Bacteria</taxon>
        <taxon>Bacillati</taxon>
        <taxon>Actinomycetota</taxon>
        <taxon>Actinomycetes</taxon>
        <taxon>Mycobacteriales</taxon>
        <taxon>Mycobacteriaceae</taxon>
        <taxon>Mycolicibacterium</taxon>
    </lineage>
</organism>
<sequence>MPTVASGGDSAFAAAIKAGRWPSPEVFEQVAAAHDQQASALVTAVDTSCAVHRPRLAQALQGQAGDAQIAAHNANIDLWDTHADVYTQSASAVRSAAGELRGLQHDLRLLIEDKEPQYNSALKRKEPLAAQGVLTDALNEADGMVATRGDAAAKYVQGVNFTAPLPQAPASPDGQNNTDRNGPPERDKRTDASHDGDKKGTATGDGANSTAADPQRDVKTDMPPKTDTPNPEADGPPRDARTDLPPPDALPNSQQPLPVTGRMPAMPSQLGAGGQGSGGSGGGSGMSGLGSAFKPPSSLGSSSSMPTSPASSMPSVPSAPSSSSAASPMSNPGSSFQSGLASGMSAAGGGGNSFAPSPVSQQMPQQALVAHQAATGAPAFGSGPAGVPLSAPGGDAGVGGGTGGSSSGGGASAGGGTPMMPPAAMGGGAPLAPYSAPGAGAAGAAGGGAGTTPATSGQSSPSAGSGGVGAPGPLVAGGAGSTVSAPGVAALTSEVNPDMLLAQRVLGGLARGCEDWPAPIAWAVSVLKTPVGSQVMVASSLGGGSYMPATVFLPATARLAVVDPALPYGWAWRWMGSQKPSKLLVDHFEQLGRKVAGVSISAMVTTELWPDTPAGVTDFAGFEHRQALRLASVAPSLDGAHQHRLTALDPVLAQRISSINSNGRVHAGTAAAEFTAAVIRAATQPDPTTGRPLSFEDEAMILQAVSAGLADTAAWQRYRFQVAGRDGKAWLFPDSHAAPDPDGSELSESVNVWYRYYFRGGRIVELVELWKDGGVPPLAEIAYCGVQAGFGPVVSALIGAIEQRIRSDVGQRP</sequence>
<evidence type="ECO:0008006" key="4">
    <source>
        <dbReference type="Google" id="ProtNLM"/>
    </source>
</evidence>
<accession>A0ABT3C5R0</accession>
<feature type="compositionally biased region" description="Basic and acidic residues" evidence="1">
    <location>
        <begin position="182"/>
        <end position="200"/>
    </location>
</feature>
<evidence type="ECO:0000256" key="1">
    <source>
        <dbReference type="SAM" id="MobiDB-lite"/>
    </source>
</evidence>
<comment type="caution">
    <text evidence="2">The sequence shown here is derived from an EMBL/GenBank/DDBJ whole genome shotgun (WGS) entry which is preliminary data.</text>
</comment>
<dbReference type="EMBL" id="JACKTY010000011">
    <property type="protein sequence ID" value="MCV7224794.1"/>
    <property type="molecule type" value="Genomic_DNA"/>
</dbReference>
<protein>
    <recommendedName>
        <fullName evidence="4">Methyl-accepting chemotaxis sensory transducer</fullName>
    </recommendedName>
</protein>
<name>A0ABT3C5R0_9MYCO</name>
<feature type="compositionally biased region" description="Gly residues" evidence="1">
    <location>
        <begin position="271"/>
        <end position="288"/>
    </location>
</feature>
<evidence type="ECO:0000313" key="2">
    <source>
        <dbReference type="EMBL" id="MCV7224794.1"/>
    </source>
</evidence>
<feature type="region of interest" description="Disordered" evidence="1">
    <location>
        <begin position="439"/>
        <end position="471"/>
    </location>
</feature>
<feature type="compositionally biased region" description="Basic and acidic residues" evidence="1">
    <location>
        <begin position="214"/>
        <end position="224"/>
    </location>
</feature>
<gene>
    <name evidence="2" type="ORF">H7J73_01900</name>
</gene>
<feature type="compositionally biased region" description="Gly residues" evidence="1">
    <location>
        <begin position="394"/>
        <end position="417"/>
    </location>
</feature>
<evidence type="ECO:0000313" key="3">
    <source>
        <dbReference type="Proteomes" id="UP001526201"/>
    </source>
</evidence>
<feature type="compositionally biased region" description="Gly residues" evidence="1">
    <location>
        <begin position="440"/>
        <end position="450"/>
    </location>
</feature>